<evidence type="ECO:0000313" key="1">
    <source>
        <dbReference type="EMBL" id="KDQ14042.1"/>
    </source>
</evidence>
<gene>
    <name evidence="1" type="ORF">BOTBODRAFT_358337</name>
</gene>
<accession>A0A067MQ69</accession>
<dbReference type="InParanoid" id="A0A067MQ69"/>
<organism evidence="1 2">
    <name type="scientific">Botryobasidium botryosum (strain FD-172 SS1)</name>
    <dbReference type="NCBI Taxonomy" id="930990"/>
    <lineage>
        <taxon>Eukaryota</taxon>
        <taxon>Fungi</taxon>
        <taxon>Dikarya</taxon>
        <taxon>Basidiomycota</taxon>
        <taxon>Agaricomycotina</taxon>
        <taxon>Agaricomycetes</taxon>
        <taxon>Cantharellales</taxon>
        <taxon>Botryobasidiaceae</taxon>
        <taxon>Botryobasidium</taxon>
    </lineage>
</organism>
<dbReference type="HOGENOM" id="CLU_1660444_0_0_1"/>
<name>A0A067MQ69_BOTB1</name>
<protein>
    <submittedName>
        <fullName evidence="1">Uncharacterized protein</fullName>
    </submittedName>
</protein>
<evidence type="ECO:0000313" key="2">
    <source>
        <dbReference type="Proteomes" id="UP000027195"/>
    </source>
</evidence>
<dbReference type="EMBL" id="KL198040">
    <property type="protein sequence ID" value="KDQ14042.1"/>
    <property type="molecule type" value="Genomic_DNA"/>
</dbReference>
<reference evidence="2" key="1">
    <citation type="journal article" date="2014" name="Proc. Natl. Acad. Sci. U.S.A.">
        <title>Extensive sampling of basidiomycete genomes demonstrates inadequacy of the white-rot/brown-rot paradigm for wood decay fungi.</title>
        <authorList>
            <person name="Riley R."/>
            <person name="Salamov A.A."/>
            <person name="Brown D.W."/>
            <person name="Nagy L.G."/>
            <person name="Floudas D."/>
            <person name="Held B.W."/>
            <person name="Levasseur A."/>
            <person name="Lombard V."/>
            <person name="Morin E."/>
            <person name="Otillar R."/>
            <person name="Lindquist E.A."/>
            <person name="Sun H."/>
            <person name="LaButti K.M."/>
            <person name="Schmutz J."/>
            <person name="Jabbour D."/>
            <person name="Luo H."/>
            <person name="Baker S.E."/>
            <person name="Pisabarro A.G."/>
            <person name="Walton J.D."/>
            <person name="Blanchette R.A."/>
            <person name="Henrissat B."/>
            <person name="Martin F."/>
            <person name="Cullen D."/>
            <person name="Hibbett D.S."/>
            <person name="Grigoriev I.V."/>
        </authorList>
    </citation>
    <scope>NUCLEOTIDE SEQUENCE [LARGE SCALE GENOMIC DNA]</scope>
    <source>
        <strain evidence="2">FD-172 SS1</strain>
    </source>
</reference>
<keyword evidence="2" id="KW-1185">Reference proteome</keyword>
<dbReference type="AlphaFoldDB" id="A0A067MQ69"/>
<proteinExistence type="predicted"/>
<dbReference type="Proteomes" id="UP000027195">
    <property type="component" value="Unassembled WGS sequence"/>
</dbReference>
<sequence length="159" mass="17304">MLKTRSPISSFVFLNGDSLVLSGSGDKSSLCASRGCVRSACALVAWLLSPRAILHPVGSSVRGACDVVRFHAISTNFSTRIYKGTSALGKPCANAPLIWTWAPILVRVSRAKKVVYSLVPALNLNWTIIGQRMLPGRQWGRCSDHFRKPSEFPPSPRPV</sequence>